<dbReference type="PANTHER" id="PTHR11740:SF0">
    <property type="entry name" value="CASEIN KINASE II SUBUNIT BETA"/>
    <property type="match status" value="1"/>
</dbReference>
<name>A0ABR2L7W1_9EUKA</name>
<dbReference type="EMBL" id="JAPFFF010000001">
    <property type="protein sequence ID" value="KAK8899437.1"/>
    <property type="molecule type" value="Genomic_DNA"/>
</dbReference>
<organism evidence="3 4">
    <name type="scientific">Tritrichomonas musculus</name>
    <dbReference type="NCBI Taxonomy" id="1915356"/>
    <lineage>
        <taxon>Eukaryota</taxon>
        <taxon>Metamonada</taxon>
        <taxon>Parabasalia</taxon>
        <taxon>Tritrichomonadida</taxon>
        <taxon>Tritrichomonadidae</taxon>
        <taxon>Tritrichomonas</taxon>
    </lineage>
</organism>
<keyword evidence="4" id="KW-1185">Reference proteome</keyword>
<dbReference type="Proteomes" id="UP001470230">
    <property type="component" value="Unassembled WGS sequence"/>
</dbReference>
<dbReference type="Pfam" id="PF01214">
    <property type="entry name" value="CK_II_beta"/>
    <property type="match status" value="1"/>
</dbReference>
<dbReference type="InterPro" id="IPR016149">
    <property type="entry name" value="Casein_kin_II_reg-sub_N"/>
</dbReference>
<dbReference type="SMART" id="SM01085">
    <property type="entry name" value="CK_II_beta"/>
    <property type="match status" value="1"/>
</dbReference>
<dbReference type="Gene3D" id="2.20.25.20">
    <property type="match status" value="1"/>
</dbReference>
<dbReference type="PRINTS" id="PR00472">
    <property type="entry name" value="CASNKINASEII"/>
</dbReference>
<proteinExistence type="inferred from homology"/>
<accession>A0ABR2L7W1</accession>
<dbReference type="PANTHER" id="PTHR11740">
    <property type="entry name" value="CASEIN KINASE II SUBUNIT BETA"/>
    <property type="match status" value="1"/>
</dbReference>
<reference evidence="3 4" key="1">
    <citation type="submission" date="2024-04" db="EMBL/GenBank/DDBJ databases">
        <title>Tritrichomonas musculus Genome.</title>
        <authorList>
            <person name="Alves-Ferreira E."/>
            <person name="Grigg M."/>
            <person name="Lorenzi H."/>
            <person name="Galac M."/>
        </authorList>
    </citation>
    <scope>NUCLEOTIDE SEQUENCE [LARGE SCALE GENOMIC DNA]</scope>
    <source>
        <strain evidence="3 4">EAF2021</strain>
    </source>
</reference>
<dbReference type="InterPro" id="IPR000704">
    <property type="entry name" value="Casein_kinase_II_reg-sub"/>
</dbReference>
<evidence type="ECO:0000313" key="4">
    <source>
        <dbReference type="Proteomes" id="UP001470230"/>
    </source>
</evidence>
<dbReference type="Gene3D" id="1.10.1820.10">
    <property type="entry name" value="protein kinase ck2 holoenzyme, chain C, domain 1"/>
    <property type="match status" value="1"/>
</dbReference>
<comment type="subunit">
    <text evidence="2">Tetramer of two alpha and two beta subunits.</text>
</comment>
<protein>
    <recommendedName>
        <fullName evidence="2">Casein kinase II subunit beta</fullName>
        <shortName evidence="2">CK II beta</shortName>
    </recommendedName>
</protein>
<evidence type="ECO:0000313" key="3">
    <source>
        <dbReference type="EMBL" id="KAK8899437.1"/>
    </source>
</evidence>
<comment type="caution">
    <text evidence="3">The sequence shown here is derived from an EMBL/GenBank/DDBJ whole genome shotgun (WGS) entry which is preliminary data.</text>
</comment>
<comment type="similarity">
    <text evidence="1 2">Belongs to the casein kinase 2 subunit beta family.</text>
</comment>
<dbReference type="InterPro" id="IPR035991">
    <property type="entry name" value="Casein_kinase_II_beta-like"/>
</dbReference>
<sequence>MSSRTFNTNIVTYENFTIYTKPCKSCPPGIDPWIRQFCKNFQWYVQIDSDWAGDWFNQYGINQQVEDFDAAIELITDQHSSEWSNFTDKRIISIHQQAVKIYGMLHARWICQPKGMSLMKEKYEKGVFGKCPRYECHGTNMLPMGTTFTVRRHSTKLFCPNCYDIYRAPPNMILDGAHFGPAFPHMFLSDYQKFDKSKEFKPFELKAFGFKVHRKENSRFLVHSKNKYEEEIPDQ</sequence>
<gene>
    <name evidence="3" type="ORF">M9Y10_001753</name>
</gene>
<evidence type="ECO:0000256" key="1">
    <source>
        <dbReference type="ARBA" id="ARBA00006941"/>
    </source>
</evidence>
<evidence type="ECO:0000256" key="2">
    <source>
        <dbReference type="RuleBase" id="RU361268"/>
    </source>
</evidence>
<dbReference type="SUPFAM" id="SSF57798">
    <property type="entry name" value="Casein kinase II beta subunit"/>
    <property type="match status" value="1"/>
</dbReference>